<name>A0A6L2Q7C2_COPFO</name>
<dbReference type="InterPro" id="IPR051217">
    <property type="entry name" value="Insect_Cuticle_Struc_Prot"/>
</dbReference>
<accession>A0A6L2Q7C2</accession>
<keyword evidence="1 2" id="KW-0193">Cuticle</keyword>
<reference evidence="5" key="1">
    <citation type="submission" date="2020-01" db="EMBL/GenBank/DDBJ databases">
        <title>Draft genome sequence of the Termite Coptotermes fromosanus.</title>
        <authorList>
            <person name="Itakura S."/>
            <person name="Yosikawa Y."/>
            <person name="Umezawa K."/>
        </authorList>
    </citation>
    <scope>NUCLEOTIDE SEQUENCE [LARGE SCALE GENOMIC DNA]</scope>
</reference>
<feature type="region of interest" description="Disordered" evidence="3">
    <location>
        <begin position="112"/>
        <end position="166"/>
    </location>
</feature>
<evidence type="ECO:0000256" key="2">
    <source>
        <dbReference type="PROSITE-ProRule" id="PRU00497"/>
    </source>
</evidence>
<protein>
    <submittedName>
        <fullName evidence="4">Uncharacterized protein</fullName>
    </submittedName>
</protein>
<dbReference type="GO" id="GO:0042302">
    <property type="term" value="F:structural constituent of cuticle"/>
    <property type="evidence" value="ECO:0007669"/>
    <property type="project" value="UniProtKB-UniRule"/>
</dbReference>
<sequence length="1405" mass="152669">NPPKYEFGYDVRDGKGGRQGHLETRDGVYALGVYYVNLPDGSGQSVRYFADDWGYHPLVSYTSATKTGSTKTHFALGEKAVAALAKSKETNPLVPVTRPTVSTVSNLQFKTPTGAGDGVSHNDDILKITPDNGELSSNSVAGIRRKGSSSYQQVSRPSEEQVHASDVKIRLESNGGSHNEQYKFIKPLYSTSPRTSVSGSPTSSDVSDSSEKISNYETGQEFQPTATKETGSFSYQLIEIGGDSYDTKVSGSTAPVILPVVTESPNTESEKKSGYKGDKKLKVISFTDNENSALKFGDRIPNVGSDFIQTTGNVQHDQYEIHKGKQEHVEVTSLPIPHHSSLRPIIVADIYTKENKETTETARPIVISPTTTPASVHVSHSPESSSIVLLSGSGRTKSRPTVISKHKVINAHPSTTNFLTNPQVVSLAYPTEPHSSSQNLDSITNNEFSSHVLSEVPATQKPLLVAYTKDNKATQFLSGPEGSFSNATGFVEEEPAAHAEPLISSTAAPVVVPIPHGVSDVQELPSQTKLHGQEDSQVQQSPSPVFIYFPPISTYSQASSSKATETSNTHRPLVTGVYSTPVPLPPSSSQSQVSLIYSSSGKEENVPEQSITIANNGQVGQIIKSKNLSPTSEYVPHSPNSASLSISNSVGSPQSSTSLTRINNADSGHITGSTIHSTTSPPAVISHSSSDAVLSGGYLISPDTILLSLNSQPAAAALISSSEILAPIQAAVSLGNELQVQPTALSGVTSASIVTSEPPKVKEVVEDTPQTRTVVEVQKAVSLDFHTLTLKPDENQKPNSEALTSETPVSYSQQVAESAKQIEHSNGQQQVITGNLIDYGYGQPLTGLKVYPQIGYSLPHPTGSVEQVVHEYNPLVFEAQKLISQQSHAAVQQGAAYETSLGTHKQKLSLSQTIQVTEGGKTGAKNQFNQQLDGNLQPYQRLNDIENQQEVSAYNQQLNGGIHKILSQLLPEVTQSVQTETQVKKYQASLQTDKDLTHHQPFEISQKIQNQPPTDINQQLTYQLIGQRVNYREPVEVNQQIEFLTPVHLIEQLDQAVNTPGLQFGSRLHENLLPEHNLHITHENAPGTKVGGQSTNQSQAAYTSPSKVSEQLQSEYNHQLLEEERQEEVRFSNEIGKALKQVRNEHEGGVGTQVPTHTLKEVIPLPVDIELPALPPTTVVPLVTTHQVLELEKPVSIEHTKLVRVEKPVPVHHTRVVEKPIPVPHAVPVEITKLVPVDRPVPFPQPIAVPHPVPLPYAVPHPIGVPVPHLVPYPHLVTIPYKELPPVYFRNGKPHKHELPLYGNRVQNFPSNTPLPVILKALQYNGGRYGVPVSMKPHRFHFSRLPQPVYLTPPPLKSSGKGQQHTTNFDNLRTLCIEYGFKPPLVPSLQIDEIPPSAFGPPRKD</sequence>
<dbReference type="PANTHER" id="PTHR12236">
    <property type="entry name" value="STRUCTURAL CONTITUENT OF CUTICLE"/>
    <property type="match status" value="1"/>
</dbReference>
<dbReference type="EMBL" id="BLKM01012995">
    <property type="protein sequence ID" value="GFG38695.1"/>
    <property type="molecule type" value="Genomic_DNA"/>
</dbReference>
<gene>
    <name evidence="4" type="ORF">Cfor_07010</name>
</gene>
<dbReference type="Pfam" id="PF00379">
    <property type="entry name" value="Chitin_bind_4"/>
    <property type="match status" value="1"/>
</dbReference>
<feature type="region of interest" description="Disordered" evidence="3">
    <location>
        <begin position="791"/>
        <end position="810"/>
    </location>
</feature>
<evidence type="ECO:0000256" key="3">
    <source>
        <dbReference type="SAM" id="MobiDB-lite"/>
    </source>
</evidence>
<dbReference type="InterPro" id="IPR031311">
    <property type="entry name" value="CHIT_BIND_RR_consensus"/>
</dbReference>
<organism evidence="4 5">
    <name type="scientific">Coptotermes formosanus</name>
    <name type="common">Formosan subterranean termite</name>
    <dbReference type="NCBI Taxonomy" id="36987"/>
    <lineage>
        <taxon>Eukaryota</taxon>
        <taxon>Metazoa</taxon>
        <taxon>Ecdysozoa</taxon>
        <taxon>Arthropoda</taxon>
        <taxon>Hexapoda</taxon>
        <taxon>Insecta</taxon>
        <taxon>Pterygota</taxon>
        <taxon>Neoptera</taxon>
        <taxon>Polyneoptera</taxon>
        <taxon>Dictyoptera</taxon>
        <taxon>Blattodea</taxon>
        <taxon>Blattoidea</taxon>
        <taxon>Termitoidae</taxon>
        <taxon>Rhinotermitidae</taxon>
        <taxon>Coptotermes</taxon>
    </lineage>
</organism>
<dbReference type="InParanoid" id="A0A6L2Q7C2"/>
<feature type="compositionally biased region" description="Polar residues" evidence="3">
    <location>
        <begin position="559"/>
        <end position="570"/>
    </location>
</feature>
<proteinExistence type="predicted"/>
<feature type="compositionally biased region" description="Low complexity" evidence="3">
    <location>
        <begin position="638"/>
        <end position="652"/>
    </location>
</feature>
<feature type="region of interest" description="Disordered" evidence="3">
    <location>
        <begin position="629"/>
        <end position="687"/>
    </location>
</feature>
<comment type="caution">
    <text evidence="4">The sequence shown here is derived from an EMBL/GenBank/DDBJ whole genome shotgun (WGS) entry which is preliminary data.</text>
</comment>
<keyword evidence="5" id="KW-1185">Reference proteome</keyword>
<feature type="compositionally biased region" description="Low complexity" evidence="3">
    <location>
        <begin position="190"/>
        <end position="207"/>
    </location>
</feature>
<feature type="compositionally biased region" description="Polar residues" evidence="3">
    <location>
        <begin position="212"/>
        <end position="225"/>
    </location>
</feature>
<evidence type="ECO:0000313" key="5">
    <source>
        <dbReference type="Proteomes" id="UP000502823"/>
    </source>
</evidence>
<dbReference type="InterPro" id="IPR000618">
    <property type="entry name" value="Insect_cuticle"/>
</dbReference>
<feature type="compositionally biased region" description="Polar residues" evidence="3">
    <location>
        <begin position="1091"/>
        <end position="1108"/>
    </location>
</feature>
<dbReference type="OrthoDB" id="371494at2759"/>
<feature type="region of interest" description="Disordered" evidence="3">
    <location>
        <begin position="1082"/>
        <end position="1108"/>
    </location>
</feature>
<feature type="compositionally biased region" description="Low complexity" evidence="3">
    <location>
        <begin position="667"/>
        <end position="680"/>
    </location>
</feature>
<dbReference type="GO" id="GO:0005615">
    <property type="term" value="C:extracellular space"/>
    <property type="evidence" value="ECO:0007669"/>
    <property type="project" value="TreeGrafter"/>
</dbReference>
<feature type="region of interest" description="Disordered" evidence="3">
    <location>
        <begin position="190"/>
        <end position="225"/>
    </location>
</feature>
<feature type="compositionally biased region" description="Polar residues" evidence="3">
    <location>
        <begin position="653"/>
        <end position="666"/>
    </location>
</feature>
<feature type="region of interest" description="Disordered" evidence="3">
    <location>
        <begin position="559"/>
        <end position="591"/>
    </location>
</feature>
<dbReference type="PROSITE" id="PS00233">
    <property type="entry name" value="CHIT_BIND_RR_1"/>
    <property type="match status" value="1"/>
</dbReference>
<evidence type="ECO:0000313" key="4">
    <source>
        <dbReference type="EMBL" id="GFG38695.1"/>
    </source>
</evidence>
<feature type="compositionally biased region" description="Polar residues" evidence="3">
    <location>
        <begin position="797"/>
        <end position="810"/>
    </location>
</feature>
<dbReference type="PANTHER" id="PTHR12236:SF79">
    <property type="entry name" value="CUTICULAR PROTEIN 50CB-RELATED"/>
    <property type="match status" value="1"/>
</dbReference>
<dbReference type="PROSITE" id="PS51155">
    <property type="entry name" value="CHIT_BIND_RR_2"/>
    <property type="match status" value="1"/>
</dbReference>
<feature type="compositionally biased region" description="Basic and acidic residues" evidence="3">
    <location>
        <begin position="157"/>
        <end position="166"/>
    </location>
</feature>
<feature type="non-terminal residue" evidence="4">
    <location>
        <position position="1"/>
    </location>
</feature>
<dbReference type="Proteomes" id="UP000502823">
    <property type="component" value="Unassembled WGS sequence"/>
</dbReference>
<dbReference type="GO" id="GO:0031012">
    <property type="term" value="C:extracellular matrix"/>
    <property type="evidence" value="ECO:0007669"/>
    <property type="project" value="TreeGrafter"/>
</dbReference>
<evidence type="ECO:0000256" key="1">
    <source>
        <dbReference type="ARBA" id="ARBA00022460"/>
    </source>
</evidence>